<feature type="chain" id="PRO_5038934254" evidence="6">
    <location>
        <begin position="22"/>
        <end position="534"/>
    </location>
</feature>
<dbReference type="PROSITE" id="PS51257">
    <property type="entry name" value="PROKAR_LIPOPROTEIN"/>
    <property type="match status" value="1"/>
</dbReference>
<evidence type="ECO:0000259" key="8">
    <source>
        <dbReference type="Pfam" id="PF15495"/>
    </source>
</evidence>
<feature type="signal peptide" evidence="6">
    <location>
        <begin position="1"/>
        <end position="21"/>
    </location>
</feature>
<proteinExistence type="inferred from homology"/>
<comment type="caution">
    <text evidence="9">The sequence shown here is derived from an EMBL/GenBank/DDBJ whole genome shotgun (WGS) entry which is preliminary data.</text>
</comment>
<dbReference type="InterPro" id="IPR029140">
    <property type="entry name" value="Mfa1_C"/>
</dbReference>
<reference evidence="9" key="1">
    <citation type="journal article" date="2021" name="PeerJ">
        <title>Extensive microbial diversity within the chicken gut microbiome revealed by metagenomics and culture.</title>
        <authorList>
            <person name="Gilroy R."/>
            <person name="Ravi A."/>
            <person name="Getino M."/>
            <person name="Pursley I."/>
            <person name="Horton D.L."/>
            <person name="Alikhan N.F."/>
            <person name="Baker D."/>
            <person name="Gharbi K."/>
            <person name="Hall N."/>
            <person name="Watson M."/>
            <person name="Adriaenssens E.M."/>
            <person name="Foster-Nyarko E."/>
            <person name="Jarju S."/>
            <person name="Secka A."/>
            <person name="Antonio M."/>
            <person name="Oren A."/>
            <person name="Chaudhuri R.R."/>
            <person name="La Ragione R."/>
            <person name="Hildebrand F."/>
            <person name="Pallen M.J."/>
        </authorList>
    </citation>
    <scope>NUCLEOTIDE SEQUENCE</scope>
    <source>
        <strain evidence="9">ChiHjej9B8-1298</strain>
    </source>
</reference>
<dbReference type="EMBL" id="DXBX01000039">
    <property type="protein sequence ID" value="HIZ32981.1"/>
    <property type="molecule type" value="Genomic_DNA"/>
</dbReference>
<evidence type="ECO:0000259" key="7">
    <source>
        <dbReference type="Pfam" id="PF06321"/>
    </source>
</evidence>
<dbReference type="AlphaFoldDB" id="A0A9D2E910"/>
<dbReference type="GO" id="GO:0009418">
    <property type="term" value="C:pilus shaft"/>
    <property type="evidence" value="ECO:0007669"/>
    <property type="project" value="InterPro"/>
</dbReference>
<dbReference type="InterPro" id="IPR029141">
    <property type="entry name" value="FimA_N"/>
</dbReference>
<evidence type="ECO:0000256" key="5">
    <source>
        <dbReference type="SAM" id="MobiDB-lite"/>
    </source>
</evidence>
<sequence length="534" mass="58644">MRTRTLFVSALLGLGMMASCSNEELEGLENGQDNQNGEGTLTQIALSVSTNSATTRVAGNTGDEAYGEENEYTIEDLLVIFANEAGIAQQVIYPDMKTATNGDGDDKIIRVTEPFSVTPGKYFVYVLANYKNSQSALSPIIANQTDMKQVFNIETAATLSTSGKFLMANATAPTKTTIATSSADDTELNDAGGSETNSPETVQLLSIEIERVVAKVTFAQETTDFDVKESEAADAQKIADVTLNGAGLINLNKKMYLVKDDNTFQTSPISGKTWYYPEDPNYNTILDGTDDNSWLNDNFSTPTATITDGFASKFYCPENTMTAKAQQNGQTTGVVYKATWTPAADAYTELAKDGTGTFNERFAAVLALTDNKNQAITEDIFKKEQDDSSTDFYTYNDLIFVSYNAACLYKAIAEFSGNETNMASTINTDFGTYSTQTSVETQEDTYGIHKYTGGACYYPVWIKHNPNSTTAMELGRYGVVRNHWYDLTVTKISKLGYNKPTYEDPTDPDDPEEVRIQVEAKIKKWVLVKQDVKL</sequence>
<evidence type="ECO:0000256" key="1">
    <source>
        <dbReference type="ARBA" id="ARBA00004561"/>
    </source>
</evidence>
<keyword evidence="3 6" id="KW-0732">Signal</keyword>
<organism evidence="9 10">
    <name type="scientific">Candidatus Bacteroides merdigallinarum</name>
    <dbReference type="NCBI Taxonomy" id="2838473"/>
    <lineage>
        <taxon>Bacteria</taxon>
        <taxon>Pseudomonadati</taxon>
        <taxon>Bacteroidota</taxon>
        <taxon>Bacteroidia</taxon>
        <taxon>Bacteroidales</taxon>
        <taxon>Bacteroidaceae</taxon>
        <taxon>Bacteroides</taxon>
    </lineage>
</organism>
<accession>A0A9D2E910</accession>
<dbReference type="Pfam" id="PF15495">
    <property type="entry name" value="Fimbrillin_C"/>
    <property type="match status" value="1"/>
</dbReference>
<gene>
    <name evidence="9" type="ORF">H9814_05450</name>
</gene>
<dbReference type="Proteomes" id="UP000824028">
    <property type="component" value="Unassembled WGS sequence"/>
</dbReference>
<evidence type="ECO:0000256" key="6">
    <source>
        <dbReference type="SAM" id="SignalP"/>
    </source>
</evidence>
<dbReference type="Pfam" id="PF06321">
    <property type="entry name" value="P_gingi_FimA"/>
    <property type="match status" value="1"/>
</dbReference>
<evidence type="ECO:0000256" key="2">
    <source>
        <dbReference type="ARBA" id="ARBA00006011"/>
    </source>
</evidence>
<dbReference type="Gene3D" id="2.60.40.3690">
    <property type="match status" value="1"/>
</dbReference>
<comment type="subcellular location">
    <subcellularLocation>
        <location evidence="1">Fimbrium</location>
    </subcellularLocation>
</comment>
<name>A0A9D2E910_9BACE</name>
<evidence type="ECO:0000313" key="9">
    <source>
        <dbReference type="EMBL" id="HIZ32981.1"/>
    </source>
</evidence>
<reference evidence="9" key="2">
    <citation type="submission" date="2021-04" db="EMBL/GenBank/DDBJ databases">
        <authorList>
            <person name="Gilroy R."/>
        </authorList>
    </citation>
    <scope>NUCLEOTIDE SEQUENCE</scope>
    <source>
        <strain evidence="9">ChiHjej9B8-1298</strain>
    </source>
</reference>
<dbReference type="InterPro" id="IPR047786">
    <property type="entry name" value="Mfa1_fim"/>
</dbReference>
<dbReference type="NCBIfam" id="NF038041">
    <property type="entry name" value="fim_Mfa1_fam"/>
    <property type="match status" value="1"/>
</dbReference>
<evidence type="ECO:0000313" key="10">
    <source>
        <dbReference type="Proteomes" id="UP000824028"/>
    </source>
</evidence>
<feature type="region of interest" description="Disordered" evidence="5">
    <location>
        <begin position="179"/>
        <end position="199"/>
    </location>
</feature>
<comment type="similarity">
    <text evidence="2">Belongs to the bacteroidetes fimbrillin superfamily. FimA/Mfa1 family.</text>
</comment>
<dbReference type="Gene3D" id="2.60.40.2580">
    <property type="match status" value="1"/>
</dbReference>
<keyword evidence="4" id="KW-0281">Fimbrium</keyword>
<dbReference type="Gene3D" id="1.10.20.150">
    <property type="match status" value="1"/>
</dbReference>
<evidence type="ECO:0000256" key="4">
    <source>
        <dbReference type="ARBA" id="ARBA00023263"/>
    </source>
</evidence>
<evidence type="ECO:0000256" key="3">
    <source>
        <dbReference type="ARBA" id="ARBA00022729"/>
    </source>
</evidence>
<feature type="domain" description="Major fimbrial subunit protein N-terminal" evidence="7">
    <location>
        <begin position="46"/>
        <end position="204"/>
    </location>
</feature>
<feature type="domain" description="Minor fimbrium subunit Mfa1 C-terminal" evidence="8">
    <location>
        <begin position="450"/>
        <end position="531"/>
    </location>
</feature>
<protein>
    <submittedName>
        <fullName evidence="9">Mfa1 family fimbria major subunit</fullName>
    </submittedName>
</protein>